<dbReference type="EMBL" id="DF820455">
    <property type="protein sequence ID" value="GAK49727.1"/>
    <property type="molecule type" value="Genomic_DNA"/>
</dbReference>
<gene>
    <name evidence="6" type="ORF">U14_00951</name>
</gene>
<evidence type="ECO:0000313" key="7">
    <source>
        <dbReference type="Proteomes" id="UP000030700"/>
    </source>
</evidence>
<dbReference type="Proteomes" id="UP000030700">
    <property type="component" value="Unassembled WGS sequence"/>
</dbReference>
<dbReference type="STRING" id="1499966.U14_00951"/>
<dbReference type="InterPro" id="IPR006059">
    <property type="entry name" value="SBP"/>
</dbReference>
<protein>
    <submittedName>
        <fullName evidence="6">Extracellular solute-binding protein family 1</fullName>
    </submittedName>
</protein>
<keyword evidence="7" id="KW-1185">Reference proteome</keyword>
<dbReference type="HOGENOM" id="CLU_663357_0_0_0"/>
<organism evidence="6">
    <name type="scientific">Candidatus Moduliflexus flocculans</name>
    <dbReference type="NCBI Taxonomy" id="1499966"/>
    <lineage>
        <taxon>Bacteria</taxon>
        <taxon>Candidatus Moduliflexota</taxon>
        <taxon>Candidatus Moduliflexia</taxon>
        <taxon>Candidatus Moduliflexales</taxon>
        <taxon>Candidatus Moduliflexaceae</taxon>
    </lineage>
</organism>
<evidence type="ECO:0000256" key="4">
    <source>
        <dbReference type="ARBA" id="ARBA00023139"/>
    </source>
</evidence>
<accession>A0A0S6VV88</accession>
<dbReference type="InterPro" id="IPR050490">
    <property type="entry name" value="Bact_solute-bd_prot1"/>
</dbReference>
<name>A0A0S6VV88_9BACT</name>
<keyword evidence="3" id="KW-0472">Membrane</keyword>
<evidence type="ECO:0000256" key="2">
    <source>
        <dbReference type="ARBA" id="ARBA00022729"/>
    </source>
</evidence>
<proteinExistence type="predicted"/>
<keyword evidence="1" id="KW-1003">Cell membrane</keyword>
<keyword evidence="5" id="KW-0449">Lipoprotein</keyword>
<evidence type="ECO:0000256" key="5">
    <source>
        <dbReference type="ARBA" id="ARBA00023288"/>
    </source>
</evidence>
<dbReference type="PANTHER" id="PTHR43649">
    <property type="entry name" value="ARABINOSE-BINDING PROTEIN-RELATED"/>
    <property type="match status" value="1"/>
</dbReference>
<dbReference type="Gene3D" id="3.40.190.10">
    <property type="entry name" value="Periplasmic binding protein-like II"/>
    <property type="match status" value="2"/>
</dbReference>
<evidence type="ECO:0000256" key="3">
    <source>
        <dbReference type="ARBA" id="ARBA00023136"/>
    </source>
</evidence>
<keyword evidence="4" id="KW-0564">Palmitate</keyword>
<evidence type="ECO:0000256" key="1">
    <source>
        <dbReference type="ARBA" id="ARBA00022475"/>
    </source>
</evidence>
<reference evidence="6" key="1">
    <citation type="journal article" date="2015" name="PeerJ">
        <title>First genomic representation of candidate bacterial phylum KSB3 points to enhanced environmental sensing as a trigger of wastewater bulking.</title>
        <authorList>
            <person name="Sekiguchi Y."/>
            <person name="Ohashi A."/>
            <person name="Parks D.H."/>
            <person name="Yamauchi T."/>
            <person name="Tyson G.W."/>
            <person name="Hugenholtz P."/>
        </authorList>
    </citation>
    <scope>NUCLEOTIDE SEQUENCE [LARGE SCALE GENOMIC DNA]</scope>
</reference>
<sequence>MNAATKEFQAETGIAAKIVWMPKSELLEKLPFALDKAELDITYLDHGFVHPRIARALVDLSDLRIEGDFDQSWSLLRLPLDGPTLNFLPIEGLSNAIFYNKDLFQQAGISLPQGRALTDTEFLEIIKKLRAAGITPIGEGASDRTFKAGLPIINTIFRFAGPEKMQLLKAVKMNFSDPDIAAGVAFWKQVVDAQGYDAEKALSLGLEAGIFEVTDGHAAMNFCGTFFYSKYAGTEHERGNIGVLDWFSVPNGKGNDFYEISWAAGFGVNKNSAVAAEGKQFLQFLLSSKAAALWQQYVQAPYPVLAGEQSNQSLYNQLAAQRVGQQQASSFTYQLFMDTAAQNMWDDASKHLITGELSVEDFIKRMNSRLK</sequence>
<dbReference type="SUPFAM" id="SSF53850">
    <property type="entry name" value="Periplasmic binding protein-like II"/>
    <property type="match status" value="1"/>
</dbReference>
<dbReference type="AlphaFoldDB" id="A0A0S6VV88"/>
<dbReference type="PANTHER" id="PTHR43649:SF33">
    <property type="entry name" value="POLYGALACTURONAN_RHAMNOGALACTURONAN-BINDING PROTEIN YTCQ"/>
    <property type="match status" value="1"/>
</dbReference>
<keyword evidence="2" id="KW-0732">Signal</keyword>
<dbReference type="Pfam" id="PF01547">
    <property type="entry name" value="SBP_bac_1"/>
    <property type="match status" value="1"/>
</dbReference>
<evidence type="ECO:0000313" key="6">
    <source>
        <dbReference type="EMBL" id="GAK49727.1"/>
    </source>
</evidence>